<evidence type="ECO:0000313" key="2">
    <source>
        <dbReference type="Proteomes" id="UP000011676"/>
    </source>
</evidence>
<evidence type="ECO:0000313" key="1">
    <source>
        <dbReference type="EMBL" id="EMC25312.1"/>
    </source>
</evidence>
<comment type="caution">
    <text evidence="1">The sequence shown here is derived from an EMBL/GenBank/DDBJ whole genome shotgun (WGS) entry which is preliminary data.</text>
</comment>
<proteinExistence type="predicted"/>
<dbReference type="Proteomes" id="UP000011676">
    <property type="component" value="Unassembled WGS sequence"/>
</dbReference>
<dbReference type="AlphaFoldDB" id="A0A829BWY9"/>
<accession>A0A829BWY9</accession>
<dbReference type="EMBL" id="AHSR01000007">
    <property type="protein sequence ID" value="EMC25312.1"/>
    <property type="molecule type" value="Genomic_DNA"/>
</dbReference>
<sequence>MKANKKTELFRSQKFENDEFKSFLLSSSINTLKNQKFATNVPYFAGGLYSTLKGSVRPFKLVCSWGCDRRKGKIAPFH</sequence>
<reference evidence="1 2" key="1">
    <citation type="journal article" date="2013" name="Mol. Biol. Evol.">
        <title>Evolutionary and population genomics of the cavity causing bacteria Streptococcus mutans.</title>
        <authorList>
            <person name="Cornejo O.E."/>
            <person name="Lefebure T."/>
            <person name="Pavinski Bitar P.D."/>
            <person name="Lang P."/>
            <person name="Richards V.P."/>
            <person name="Eilertson K."/>
            <person name="Do T."/>
            <person name="Beighton D."/>
            <person name="Zeng L."/>
            <person name="Ahn S.J."/>
            <person name="Burne R.A."/>
            <person name="Siepel A."/>
            <person name="Bustamante C.D."/>
            <person name="Stanhope M.J."/>
        </authorList>
    </citation>
    <scope>NUCLEOTIDE SEQUENCE [LARGE SCALE GENOMIC DNA]</scope>
    <source>
        <strain evidence="1 2">SM6</strain>
    </source>
</reference>
<organism evidence="1 2">
    <name type="scientific">Streptococcus mutans SM6</name>
    <dbReference type="NCBI Taxonomy" id="857119"/>
    <lineage>
        <taxon>Bacteria</taxon>
        <taxon>Bacillati</taxon>
        <taxon>Bacillota</taxon>
        <taxon>Bacilli</taxon>
        <taxon>Lactobacillales</taxon>
        <taxon>Streptococcaceae</taxon>
        <taxon>Streptococcus</taxon>
    </lineage>
</organism>
<protein>
    <submittedName>
        <fullName evidence="1">Uncharacterized protein</fullName>
    </submittedName>
</protein>
<name>A0A829BWY9_STRMG</name>
<gene>
    <name evidence="1" type="ORF">SMU82_02351</name>
</gene>